<keyword evidence="4 9" id="KW-0560">Oxidoreductase</keyword>
<evidence type="ECO:0000256" key="3">
    <source>
        <dbReference type="ARBA" id="ARBA00022723"/>
    </source>
</evidence>
<feature type="binding site" evidence="8">
    <location>
        <position position="166"/>
    </location>
    <ligand>
        <name>Fe cation</name>
        <dbReference type="ChEBI" id="CHEBI:24875"/>
        <label>1</label>
    </ligand>
</feature>
<name>A0A4E0RCY3_FASHE</name>
<organism evidence="11 12">
    <name type="scientific">Fasciola hepatica</name>
    <name type="common">Liver fluke</name>
    <dbReference type="NCBI Taxonomy" id="6192"/>
    <lineage>
        <taxon>Eukaryota</taxon>
        <taxon>Metazoa</taxon>
        <taxon>Spiralia</taxon>
        <taxon>Lophotrochozoa</taxon>
        <taxon>Platyhelminthes</taxon>
        <taxon>Trematoda</taxon>
        <taxon>Digenea</taxon>
        <taxon>Plagiorchiida</taxon>
        <taxon>Echinostomata</taxon>
        <taxon>Echinostomatoidea</taxon>
        <taxon>Fasciolidae</taxon>
        <taxon>Fasciola</taxon>
    </lineage>
</organism>
<feature type="binding site" evidence="8">
    <location>
        <position position="83"/>
    </location>
    <ligand>
        <name>Fe cation</name>
        <dbReference type="ChEBI" id="CHEBI:24875"/>
        <label>1</label>
    </ligand>
</feature>
<dbReference type="Pfam" id="PF00210">
    <property type="entry name" value="Ferritin"/>
    <property type="match status" value="1"/>
</dbReference>
<feature type="binding site" evidence="8">
    <location>
        <position position="121"/>
    </location>
    <ligand>
        <name>Fe cation</name>
        <dbReference type="ChEBI" id="CHEBI:24875"/>
        <label>1</label>
    </ligand>
</feature>
<evidence type="ECO:0000313" key="12">
    <source>
        <dbReference type="Proteomes" id="UP000230066"/>
    </source>
</evidence>
<dbReference type="EC" id="1.16.3.1" evidence="9"/>
<dbReference type="InterPro" id="IPR001519">
    <property type="entry name" value="Ferritin"/>
</dbReference>
<dbReference type="GO" id="GO:0008198">
    <property type="term" value="F:ferrous iron binding"/>
    <property type="evidence" value="ECO:0007669"/>
    <property type="project" value="TreeGrafter"/>
</dbReference>
<dbReference type="CDD" id="cd01056">
    <property type="entry name" value="Euk_Ferritin"/>
    <property type="match status" value="1"/>
</dbReference>
<keyword evidence="2 9" id="KW-0409">Iron storage</keyword>
<keyword evidence="3 8" id="KW-0479">Metal-binding</keyword>
<comment type="function">
    <text evidence="6">Stores iron in a soluble, non-toxic, readily available form. Important for iron homeostasis. Has ferroxidase activity. Iron is taken up in the ferrous form and deposited as ferric hydroxides after oxidation.</text>
</comment>
<evidence type="ECO:0000256" key="8">
    <source>
        <dbReference type="PIRSR" id="PIRSR601519-1"/>
    </source>
</evidence>
<dbReference type="AlphaFoldDB" id="A0A4E0RCY3"/>
<dbReference type="EMBL" id="JXXN02000681">
    <property type="protein sequence ID" value="THD26619.1"/>
    <property type="molecule type" value="Genomic_DNA"/>
</dbReference>
<evidence type="ECO:0000313" key="11">
    <source>
        <dbReference type="EMBL" id="THD26619.1"/>
    </source>
</evidence>
<dbReference type="GO" id="GO:0008199">
    <property type="term" value="F:ferric iron binding"/>
    <property type="evidence" value="ECO:0007669"/>
    <property type="project" value="InterPro"/>
</dbReference>
<feature type="domain" description="Ferritin-like diiron" evidence="10">
    <location>
        <begin position="66"/>
        <end position="217"/>
    </location>
</feature>
<dbReference type="Proteomes" id="UP000230066">
    <property type="component" value="Unassembled WGS sequence"/>
</dbReference>
<comment type="catalytic activity">
    <reaction evidence="7 9">
        <text>4 Fe(2+) + O2 + 4 H(+) = 4 Fe(3+) + 2 H2O</text>
        <dbReference type="Rhea" id="RHEA:11148"/>
        <dbReference type="ChEBI" id="CHEBI:15377"/>
        <dbReference type="ChEBI" id="CHEBI:15378"/>
        <dbReference type="ChEBI" id="CHEBI:15379"/>
        <dbReference type="ChEBI" id="CHEBI:29033"/>
        <dbReference type="ChEBI" id="CHEBI:29034"/>
        <dbReference type="EC" id="1.16.3.1"/>
    </reaction>
</comment>
<dbReference type="InterPro" id="IPR009040">
    <property type="entry name" value="Ferritin-like_diiron"/>
</dbReference>
<evidence type="ECO:0000256" key="2">
    <source>
        <dbReference type="ARBA" id="ARBA00022434"/>
    </source>
</evidence>
<evidence type="ECO:0000256" key="1">
    <source>
        <dbReference type="ARBA" id="ARBA00007513"/>
    </source>
</evidence>
<evidence type="ECO:0000259" key="10">
    <source>
        <dbReference type="PROSITE" id="PS50905"/>
    </source>
</evidence>
<gene>
    <name evidence="11" type="ORF">D915_002243</name>
</gene>
<dbReference type="PANTHER" id="PTHR11431">
    <property type="entry name" value="FERRITIN"/>
    <property type="match status" value="1"/>
</dbReference>
<dbReference type="PROSITE" id="PS50905">
    <property type="entry name" value="FERRITIN_LIKE"/>
    <property type="match status" value="1"/>
</dbReference>
<dbReference type="GO" id="GO:0006826">
    <property type="term" value="P:iron ion transport"/>
    <property type="evidence" value="ECO:0007669"/>
    <property type="project" value="InterPro"/>
</dbReference>
<dbReference type="GO" id="GO:0005737">
    <property type="term" value="C:cytoplasm"/>
    <property type="evidence" value="ECO:0007669"/>
    <property type="project" value="TreeGrafter"/>
</dbReference>
<evidence type="ECO:0000256" key="6">
    <source>
        <dbReference type="ARBA" id="ARBA00025111"/>
    </source>
</evidence>
<evidence type="ECO:0000256" key="5">
    <source>
        <dbReference type="ARBA" id="ARBA00023004"/>
    </source>
</evidence>
<feature type="binding site" evidence="8">
    <location>
        <position position="199"/>
    </location>
    <ligand>
        <name>Fe cation</name>
        <dbReference type="ChEBI" id="CHEBI:24875"/>
        <label>1</label>
    </ligand>
</feature>
<feature type="binding site" evidence="8">
    <location>
        <position position="118"/>
    </location>
    <ligand>
        <name>Fe cation</name>
        <dbReference type="ChEBI" id="CHEBI:24875"/>
        <label>1</label>
    </ligand>
</feature>
<comment type="function">
    <text evidence="9">Stores iron in a soluble, non-toxic, readily available form. Important for iron homeostasis. Iron is taken up in the ferrous form and deposited as ferric hydroxides after oxidation.</text>
</comment>
<accession>A0A4E0RCY3</accession>
<keyword evidence="12" id="KW-1185">Reference proteome</keyword>
<reference evidence="11" key="1">
    <citation type="submission" date="2019-03" db="EMBL/GenBank/DDBJ databases">
        <title>Improved annotation for the trematode Fasciola hepatica.</title>
        <authorList>
            <person name="Choi Y.-J."/>
            <person name="Martin J."/>
            <person name="Mitreva M."/>
        </authorList>
    </citation>
    <scope>NUCLEOTIDE SEQUENCE [LARGE SCALE GENOMIC DNA]</scope>
</reference>
<dbReference type="InterPro" id="IPR008331">
    <property type="entry name" value="Ferritin_DPS_dom"/>
</dbReference>
<dbReference type="GO" id="GO:0004322">
    <property type="term" value="F:ferroxidase activity"/>
    <property type="evidence" value="ECO:0007669"/>
    <property type="project" value="UniProtKB-EC"/>
</dbReference>
<sequence length="228" mass="25873">MMQLCSLNSIYVRFKLGTRCARKSSSLAVHSNTFAPGGNMSLISLFLLVLSTACVVISPMEVNDPFRLHSDLEVGFNNQILAEYEAFYVYEHMAAYFSRPDVGLLGFAKFFKESANEEVEHARKFTEFINKRSGRVVLQHVMLNSETAPMKYESIKDAIDLAIAKEMHVSRLIKDIHLRASQLNDAQAQHFLDDFLMEQVDSTAKLRVIRSRLALDSSATFLLDQELR</sequence>
<evidence type="ECO:0000256" key="9">
    <source>
        <dbReference type="RuleBase" id="RU361145"/>
    </source>
</evidence>
<evidence type="ECO:0000256" key="7">
    <source>
        <dbReference type="ARBA" id="ARBA00047990"/>
    </source>
</evidence>
<dbReference type="PANTHER" id="PTHR11431:SF75">
    <property type="entry name" value="FERRITIN"/>
    <property type="match status" value="1"/>
</dbReference>
<dbReference type="InterPro" id="IPR009078">
    <property type="entry name" value="Ferritin-like_SF"/>
</dbReference>
<proteinExistence type="inferred from homology"/>
<dbReference type="GO" id="GO:0006879">
    <property type="term" value="P:intracellular iron ion homeostasis"/>
    <property type="evidence" value="ECO:0007669"/>
    <property type="project" value="UniProtKB-KW"/>
</dbReference>
<comment type="caution">
    <text evidence="11">The sequence shown here is derived from an EMBL/GenBank/DDBJ whole genome shotgun (WGS) entry which is preliminary data.</text>
</comment>
<comment type="similarity">
    <text evidence="1 9">Belongs to the ferritin family.</text>
</comment>
<keyword evidence="5 8" id="KW-0408">Iron</keyword>
<dbReference type="Gene3D" id="1.20.1260.10">
    <property type="match status" value="1"/>
</dbReference>
<dbReference type="InterPro" id="IPR012347">
    <property type="entry name" value="Ferritin-like"/>
</dbReference>
<evidence type="ECO:0000256" key="4">
    <source>
        <dbReference type="ARBA" id="ARBA00023002"/>
    </source>
</evidence>
<protein>
    <recommendedName>
        <fullName evidence="9">Ferritin</fullName>
        <ecNumber evidence="9">1.16.3.1</ecNumber>
    </recommendedName>
</protein>
<dbReference type="SUPFAM" id="SSF47240">
    <property type="entry name" value="Ferritin-like"/>
    <property type="match status" value="1"/>
</dbReference>